<dbReference type="RefSeq" id="WP_167086890.1">
    <property type="nucleotide sequence ID" value="NZ_WHJG01000009.1"/>
</dbReference>
<evidence type="ECO:0000256" key="1">
    <source>
        <dbReference type="SAM" id="MobiDB-lite"/>
    </source>
</evidence>
<feature type="compositionally biased region" description="Polar residues" evidence="1">
    <location>
        <begin position="1"/>
        <end position="10"/>
    </location>
</feature>
<organism evidence="2 3">
    <name type="scientific">Massilia frigida</name>
    <dbReference type="NCBI Taxonomy" id="2609281"/>
    <lineage>
        <taxon>Bacteria</taxon>
        <taxon>Pseudomonadati</taxon>
        <taxon>Pseudomonadota</taxon>
        <taxon>Betaproteobacteria</taxon>
        <taxon>Burkholderiales</taxon>
        <taxon>Oxalobacteraceae</taxon>
        <taxon>Telluria group</taxon>
        <taxon>Massilia</taxon>
    </lineage>
</organism>
<sequence>MKPNLKSNASKGVAGSGSAPEVSPKSGRAAISAKPVFALSTLKVSKPRTAKDIERAVAQGRVAELKPD</sequence>
<dbReference type="EMBL" id="WHJG01000009">
    <property type="protein sequence ID" value="NHZ79941.1"/>
    <property type="molecule type" value="Genomic_DNA"/>
</dbReference>
<evidence type="ECO:0008006" key="4">
    <source>
        <dbReference type="Google" id="ProtNLM"/>
    </source>
</evidence>
<keyword evidence="3" id="KW-1185">Reference proteome</keyword>
<feature type="region of interest" description="Disordered" evidence="1">
    <location>
        <begin position="1"/>
        <end position="30"/>
    </location>
</feature>
<protein>
    <recommendedName>
        <fullName evidence="4">Chromosome partitioning protein ParB</fullName>
    </recommendedName>
</protein>
<gene>
    <name evidence="2" type="ORF">F2P44_11730</name>
</gene>
<evidence type="ECO:0000313" key="2">
    <source>
        <dbReference type="EMBL" id="NHZ79941.1"/>
    </source>
</evidence>
<reference evidence="2 3" key="1">
    <citation type="submission" date="2019-10" db="EMBL/GenBank/DDBJ databases">
        <title>Taxonomy of Antarctic Massilia spp.: description of Massilia rubra sp. nov., Massilia aquatica sp. nov., Massilia mucilaginosa sp. nov., Massilia frigida sp. nov. isolated from streams, lakes and regoliths.</title>
        <authorList>
            <person name="Holochova P."/>
            <person name="Sedlacek I."/>
            <person name="Kralova S."/>
            <person name="Maslanova I."/>
            <person name="Busse H.-J."/>
            <person name="Stankova E."/>
            <person name="Vrbovska V."/>
            <person name="Kovarovic V."/>
            <person name="Bartak M."/>
            <person name="Svec P."/>
            <person name="Pantucek R."/>
        </authorList>
    </citation>
    <scope>NUCLEOTIDE SEQUENCE [LARGE SCALE GENOMIC DNA]</scope>
    <source>
        <strain evidence="2 3">CCM 8695</strain>
    </source>
</reference>
<dbReference type="Proteomes" id="UP000621455">
    <property type="component" value="Unassembled WGS sequence"/>
</dbReference>
<accession>A0ABX0NBV6</accession>
<name>A0ABX0NBV6_9BURK</name>
<evidence type="ECO:0000313" key="3">
    <source>
        <dbReference type="Proteomes" id="UP000621455"/>
    </source>
</evidence>
<comment type="caution">
    <text evidence="2">The sequence shown here is derived from an EMBL/GenBank/DDBJ whole genome shotgun (WGS) entry which is preliminary data.</text>
</comment>
<proteinExistence type="predicted"/>